<feature type="transmembrane region" description="Helical" evidence="1">
    <location>
        <begin position="51"/>
        <end position="73"/>
    </location>
</feature>
<keyword evidence="1" id="KW-1133">Transmembrane helix</keyword>
<dbReference type="EMBL" id="DSFP01000032">
    <property type="protein sequence ID" value="HEW45703.1"/>
    <property type="molecule type" value="Genomic_DNA"/>
</dbReference>
<comment type="caution">
    <text evidence="2">The sequence shown here is derived from an EMBL/GenBank/DDBJ whole genome shotgun (WGS) entry which is preliminary data.</text>
</comment>
<keyword evidence="1" id="KW-0472">Membrane</keyword>
<sequence length="157" mass="18686">MIALVLLLVFLILSPIERKLKLLKHAFFSFFLFSFFISFSYLLFNQKALDYFLMINLRSFDLSLLTFIFLRMVNLYKAFDFSKTLGFLLVMTVSNAITYNRLLKDFKDAIRSRTLQKPERKTLVAFTKRLSLFFFEKSINTSREVQEAMRSRGFYND</sequence>
<feature type="transmembrane region" description="Helical" evidence="1">
    <location>
        <begin position="85"/>
        <end position="103"/>
    </location>
</feature>
<evidence type="ECO:0000313" key="2">
    <source>
        <dbReference type="EMBL" id="HEW45703.1"/>
    </source>
</evidence>
<reference evidence="2" key="1">
    <citation type="journal article" date="2020" name="mSystems">
        <title>Genome- and Community-Level Interaction Insights into Carbon Utilization and Element Cycling Functions of Hydrothermarchaeota in Hydrothermal Sediment.</title>
        <authorList>
            <person name="Zhou Z."/>
            <person name="Liu Y."/>
            <person name="Xu W."/>
            <person name="Pan J."/>
            <person name="Luo Z.H."/>
            <person name="Li M."/>
        </authorList>
    </citation>
    <scope>NUCLEOTIDE SEQUENCE [LARGE SCALE GENOMIC DNA]</scope>
    <source>
        <strain evidence="2">SpSt-132</strain>
    </source>
</reference>
<feature type="transmembrane region" description="Helical" evidence="1">
    <location>
        <begin position="28"/>
        <end position="44"/>
    </location>
</feature>
<protein>
    <submittedName>
        <fullName evidence="2">ABC transporter permease</fullName>
    </submittedName>
</protein>
<proteinExistence type="predicted"/>
<keyword evidence="1" id="KW-0812">Transmembrane</keyword>
<organism evidence="2">
    <name type="scientific">Hydrogenobacter sp</name>
    <dbReference type="NCBI Taxonomy" id="2152829"/>
    <lineage>
        <taxon>Bacteria</taxon>
        <taxon>Pseudomonadati</taxon>
        <taxon>Aquificota</taxon>
        <taxon>Aquificia</taxon>
        <taxon>Aquificales</taxon>
        <taxon>Aquificaceae</taxon>
        <taxon>Hydrogenobacter</taxon>
    </lineage>
</organism>
<evidence type="ECO:0000256" key="1">
    <source>
        <dbReference type="SAM" id="Phobius"/>
    </source>
</evidence>
<dbReference type="AlphaFoldDB" id="A0A7C2Z2Y6"/>
<name>A0A7C2Z2Y6_9AQUI</name>
<accession>A0A7C2Z2Y6</accession>
<gene>
    <name evidence="2" type="ORF">ENO47_03410</name>
</gene>